<evidence type="ECO:0000256" key="2">
    <source>
        <dbReference type="ARBA" id="ARBA00019577"/>
    </source>
</evidence>
<sequence>MLSSLLKQHQAKQQVRKEKQEKKKKEAIVASTALTHALVDHLNGGVAQAYVNQKKLDTETKILQANACQFSKQTVQWLKLVEDFNTSLKELGDVENWARSIETDMRTISSALEYAYRKKTGKSYTTVNYTYRLDKFICFVFGVTSVSTNTSAYERNVPGAGLLPPGEATNGGSFLLLRQCSPEK</sequence>
<dbReference type="PANTHER" id="PTHR13073">
    <property type="entry name" value="BLOC-1 COMPLEX SUBUNIT 1"/>
    <property type="match status" value="1"/>
</dbReference>
<dbReference type="EMBL" id="NEDP02005461">
    <property type="protein sequence ID" value="OWF40487.1"/>
    <property type="molecule type" value="Genomic_DNA"/>
</dbReference>
<evidence type="ECO:0000313" key="4">
    <source>
        <dbReference type="EMBL" id="OWF40487.1"/>
    </source>
</evidence>
<dbReference type="GO" id="GO:0031083">
    <property type="term" value="C:BLOC-1 complex"/>
    <property type="evidence" value="ECO:0007669"/>
    <property type="project" value="InterPro"/>
</dbReference>
<dbReference type="InterPro" id="IPR009395">
    <property type="entry name" value="BLOC1S1"/>
</dbReference>
<dbReference type="Pfam" id="PF06320">
    <property type="entry name" value="GCN5L1"/>
    <property type="match status" value="1"/>
</dbReference>
<evidence type="ECO:0000256" key="3">
    <source>
        <dbReference type="SAM" id="MobiDB-lite"/>
    </source>
</evidence>
<evidence type="ECO:0000313" key="5">
    <source>
        <dbReference type="Proteomes" id="UP000242188"/>
    </source>
</evidence>
<organism evidence="4 5">
    <name type="scientific">Mizuhopecten yessoensis</name>
    <name type="common">Japanese scallop</name>
    <name type="synonym">Patinopecten yessoensis</name>
    <dbReference type="NCBI Taxonomy" id="6573"/>
    <lineage>
        <taxon>Eukaryota</taxon>
        <taxon>Metazoa</taxon>
        <taxon>Spiralia</taxon>
        <taxon>Lophotrochozoa</taxon>
        <taxon>Mollusca</taxon>
        <taxon>Bivalvia</taxon>
        <taxon>Autobranchia</taxon>
        <taxon>Pteriomorphia</taxon>
        <taxon>Pectinida</taxon>
        <taxon>Pectinoidea</taxon>
        <taxon>Pectinidae</taxon>
        <taxon>Mizuhopecten</taxon>
    </lineage>
</organism>
<dbReference type="GO" id="GO:0016197">
    <property type="term" value="P:endosomal transport"/>
    <property type="evidence" value="ECO:0007669"/>
    <property type="project" value="TreeGrafter"/>
</dbReference>
<dbReference type="OrthoDB" id="20018at2759"/>
<dbReference type="STRING" id="6573.A0A210PVG5"/>
<dbReference type="AlphaFoldDB" id="A0A210PVG5"/>
<dbReference type="PANTHER" id="PTHR13073:SF0">
    <property type="entry name" value="BIOGENESIS OF LYSOSOME-RELATED ORGANELLES COMPLEX 1 SUBUNIT 1"/>
    <property type="match status" value="1"/>
</dbReference>
<proteinExistence type="inferred from homology"/>
<gene>
    <name evidence="4" type="ORF">KP79_PYT19028</name>
</gene>
<protein>
    <recommendedName>
        <fullName evidence="2">Biogenesis of lysosome-related organelles complex 1 subunit 1</fullName>
    </recommendedName>
</protein>
<feature type="region of interest" description="Disordered" evidence="3">
    <location>
        <begin position="1"/>
        <end position="23"/>
    </location>
</feature>
<name>A0A210PVG5_MIZYE</name>
<reference evidence="4 5" key="1">
    <citation type="journal article" date="2017" name="Nat. Ecol. Evol.">
        <title>Scallop genome provides insights into evolution of bilaterian karyotype and development.</title>
        <authorList>
            <person name="Wang S."/>
            <person name="Zhang J."/>
            <person name="Jiao W."/>
            <person name="Li J."/>
            <person name="Xun X."/>
            <person name="Sun Y."/>
            <person name="Guo X."/>
            <person name="Huan P."/>
            <person name="Dong B."/>
            <person name="Zhang L."/>
            <person name="Hu X."/>
            <person name="Sun X."/>
            <person name="Wang J."/>
            <person name="Zhao C."/>
            <person name="Wang Y."/>
            <person name="Wang D."/>
            <person name="Huang X."/>
            <person name="Wang R."/>
            <person name="Lv J."/>
            <person name="Li Y."/>
            <person name="Zhang Z."/>
            <person name="Liu B."/>
            <person name="Lu W."/>
            <person name="Hui Y."/>
            <person name="Liang J."/>
            <person name="Zhou Z."/>
            <person name="Hou R."/>
            <person name="Li X."/>
            <person name="Liu Y."/>
            <person name="Li H."/>
            <person name="Ning X."/>
            <person name="Lin Y."/>
            <person name="Zhao L."/>
            <person name="Xing Q."/>
            <person name="Dou J."/>
            <person name="Li Y."/>
            <person name="Mao J."/>
            <person name="Guo H."/>
            <person name="Dou H."/>
            <person name="Li T."/>
            <person name="Mu C."/>
            <person name="Jiang W."/>
            <person name="Fu Q."/>
            <person name="Fu X."/>
            <person name="Miao Y."/>
            <person name="Liu J."/>
            <person name="Yu Q."/>
            <person name="Li R."/>
            <person name="Liao H."/>
            <person name="Li X."/>
            <person name="Kong Y."/>
            <person name="Jiang Z."/>
            <person name="Chourrout D."/>
            <person name="Li R."/>
            <person name="Bao Z."/>
        </authorList>
    </citation>
    <scope>NUCLEOTIDE SEQUENCE [LARGE SCALE GENOMIC DNA]</scope>
    <source>
        <strain evidence="4 5">PY_sf001</strain>
    </source>
</reference>
<comment type="caution">
    <text evidence="4">The sequence shown here is derived from an EMBL/GenBank/DDBJ whole genome shotgun (WGS) entry which is preliminary data.</text>
</comment>
<evidence type="ECO:0000256" key="1">
    <source>
        <dbReference type="ARBA" id="ARBA00007133"/>
    </source>
</evidence>
<keyword evidence="5" id="KW-1185">Reference proteome</keyword>
<dbReference type="Proteomes" id="UP000242188">
    <property type="component" value="Unassembled WGS sequence"/>
</dbReference>
<accession>A0A210PVG5</accession>
<comment type="similarity">
    <text evidence="1">Belongs to the BLOC1S1 family.</text>
</comment>